<organism evidence="1 2">
    <name type="scientific">Leptidea sinapis</name>
    <dbReference type="NCBI Taxonomy" id="189913"/>
    <lineage>
        <taxon>Eukaryota</taxon>
        <taxon>Metazoa</taxon>
        <taxon>Ecdysozoa</taxon>
        <taxon>Arthropoda</taxon>
        <taxon>Hexapoda</taxon>
        <taxon>Insecta</taxon>
        <taxon>Pterygota</taxon>
        <taxon>Neoptera</taxon>
        <taxon>Endopterygota</taxon>
        <taxon>Lepidoptera</taxon>
        <taxon>Glossata</taxon>
        <taxon>Ditrysia</taxon>
        <taxon>Papilionoidea</taxon>
        <taxon>Pieridae</taxon>
        <taxon>Dismorphiinae</taxon>
        <taxon>Leptidea</taxon>
    </lineage>
</organism>
<reference evidence="1 2" key="1">
    <citation type="submission" date="2017-07" db="EMBL/GenBank/DDBJ databases">
        <authorList>
            <person name="Talla V."/>
            <person name="Backstrom N."/>
        </authorList>
    </citation>
    <scope>NUCLEOTIDE SEQUENCE [LARGE SCALE GENOMIC DNA]</scope>
</reference>
<name>A0A5E4PQS7_9NEOP</name>
<dbReference type="Proteomes" id="UP000324832">
    <property type="component" value="Unassembled WGS sequence"/>
</dbReference>
<keyword evidence="2" id="KW-1185">Reference proteome</keyword>
<sequence length="108" mass="12064">MAGCWTVITCRFTTSSLFSNTCCDMASSLKRDFSGRRKSFGTFCKWLKKTARGLPEDPTGAPRRHAGGVLRASRADAERGSCHHFGATRRRFGQSTRCDRLLVVFARK</sequence>
<gene>
    <name evidence="1" type="ORF">LSINAPIS_LOCUS1044</name>
</gene>
<protein>
    <submittedName>
        <fullName evidence="1">Uncharacterized protein</fullName>
    </submittedName>
</protein>
<evidence type="ECO:0000313" key="1">
    <source>
        <dbReference type="EMBL" id="VVC87440.1"/>
    </source>
</evidence>
<accession>A0A5E4PQS7</accession>
<dbReference type="EMBL" id="FZQP02000115">
    <property type="protein sequence ID" value="VVC87440.1"/>
    <property type="molecule type" value="Genomic_DNA"/>
</dbReference>
<evidence type="ECO:0000313" key="2">
    <source>
        <dbReference type="Proteomes" id="UP000324832"/>
    </source>
</evidence>
<dbReference type="AlphaFoldDB" id="A0A5E4PQS7"/>
<proteinExistence type="predicted"/>